<evidence type="ECO:0000313" key="2">
    <source>
        <dbReference type="EMBL" id="PDT04934.1"/>
    </source>
</evidence>
<accession>A0A2A6JFH2</accession>
<dbReference type="RefSeq" id="WP_097611780.1">
    <property type="nucleotide sequence ID" value="NZ_NWSV01000004.1"/>
</dbReference>
<sequence>MLQPGEHPGHGEQLHAYRPLVSDQFAIVGLIIVLKSTLMVNAAGPALIFLFTMKSRASTAAEMGSGCSPQKFEIGN</sequence>
<dbReference type="Proteomes" id="UP000220768">
    <property type="component" value="Unassembled WGS sequence"/>
</dbReference>
<evidence type="ECO:0000313" key="3">
    <source>
        <dbReference type="Proteomes" id="UP000220768"/>
    </source>
</evidence>
<name>A0A2A6JFH2_9HYPH</name>
<feature type="transmembrane region" description="Helical" evidence="1">
    <location>
        <begin position="25"/>
        <end position="51"/>
    </location>
</feature>
<dbReference type="AlphaFoldDB" id="A0A2A6JFH2"/>
<protein>
    <submittedName>
        <fullName evidence="2">Uncharacterized protein</fullName>
    </submittedName>
</protein>
<proteinExistence type="predicted"/>
<comment type="caution">
    <text evidence="2">The sequence shown here is derived from an EMBL/GenBank/DDBJ whole genome shotgun (WGS) entry which is preliminary data.</text>
</comment>
<evidence type="ECO:0000256" key="1">
    <source>
        <dbReference type="SAM" id="Phobius"/>
    </source>
</evidence>
<gene>
    <name evidence="2" type="ORF">CO666_09455</name>
</gene>
<organism evidence="2 3">
    <name type="scientific">Rhizobium chutanense</name>
    <dbReference type="NCBI Taxonomy" id="2035448"/>
    <lineage>
        <taxon>Bacteria</taxon>
        <taxon>Pseudomonadati</taxon>
        <taxon>Pseudomonadota</taxon>
        <taxon>Alphaproteobacteria</taxon>
        <taxon>Hyphomicrobiales</taxon>
        <taxon>Rhizobiaceae</taxon>
        <taxon>Rhizobium/Agrobacterium group</taxon>
        <taxon>Rhizobium</taxon>
    </lineage>
</organism>
<keyword evidence="1" id="KW-0812">Transmembrane</keyword>
<dbReference type="EMBL" id="NWSV01000004">
    <property type="protein sequence ID" value="PDT04934.1"/>
    <property type="molecule type" value="Genomic_DNA"/>
</dbReference>
<reference evidence="2 3" key="1">
    <citation type="submission" date="2017-09" db="EMBL/GenBank/DDBJ databases">
        <title>Comparative genomics of rhizobia isolated from Phaseolus vulgaris in China.</title>
        <authorList>
            <person name="Tong W."/>
        </authorList>
    </citation>
    <scope>NUCLEOTIDE SEQUENCE [LARGE SCALE GENOMIC DNA]</scope>
    <source>
        <strain evidence="2 3">C5</strain>
    </source>
</reference>
<keyword evidence="1" id="KW-1133">Transmembrane helix</keyword>
<keyword evidence="3" id="KW-1185">Reference proteome</keyword>
<keyword evidence="1" id="KW-0472">Membrane</keyword>